<dbReference type="InterPro" id="IPR037873">
    <property type="entry name" value="BamE-like"/>
</dbReference>
<organism evidence="2 3">
    <name type="scientific">Clostridium novyi A str. 4552</name>
    <dbReference type="NCBI Taxonomy" id="1444289"/>
    <lineage>
        <taxon>Bacteria</taxon>
        <taxon>Bacillati</taxon>
        <taxon>Bacillota</taxon>
        <taxon>Clostridia</taxon>
        <taxon>Eubacteriales</taxon>
        <taxon>Clostridiaceae</taxon>
        <taxon>Clostridium</taxon>
    </lineage>
</organism>
<dbReference type="OrthoDB" id="570195at2"/>
<evidence type="ECO:0000313" key="3">
    <source>
        <dbReference type="Proteomes" id="UP000030012"/>
    </source>
</evidence>
<dbReference type="Pfam" id="PF12978">
    <property type="entry name" value="DUF3862"/>
    <property type="match status" value="1"/>
</dbReference>
<proteinExistence type="predicted"/>
<evidence type="ECO:0000313" key="2">
    <source>
        <dbReference type="EMBL" id="KGM97809.1"/>
    </source>
</evidence>
<sequence>MKKELVLKIFGIFTTLFIVFFTCRTFATDLSTSYCTFNNCSPKQITYDNFLKVEIGSNYNDVVKILGKESYMDSAIINGLKNTTYIWKINGTEKNIFITFRNGIVITKEQYKLNDKFSILSNKKINSLKKGMSYNEVKNILGEGILRSEEKETQVYSWFNNDSIYINCTFKNDTLTIFMEQ</sequence>
<reference evidence="2 3" key="1">
    <citation type="submission" date="2014-01" db="EMBL/GenBank/DDBJ databases">
        <title>Plasmidome dynamics in the species complex Clostridium novyi sensu lato converts strains of independent lineages into distinctly different pathogens.</title>
        <authorList>
            <person name="Skarin H."/>
            <person name="Segerman B."/>
        </authorList>
    </citation>
    <scope>NUCLEOTIDE SEQUENCE [LARGE SCALE GENOMIC DNA]</scope>
    <source>
        <strain evidence="2 3">4552</strain>
    </source>
</reference>
<name>A0A0A0I8N9_CLONO</name>
<dbReference type="InterPro" id="IPR024418">
    <property type="entry name" value="DUF3862"/>
</dbReference>
<dbReference type="AlphaFoldDB" id="A0A0A0I8N9"/>
<evidence type="ECO:0000256" key="1">
    <source>
        <dbReference type="ARBA" id="ARBA00022729"/>
    </source>
</evidence>
<dbReference type="EMBL" id="JENJ01000006">
    <property type="protein sequence ID" value="KGM97809.1"/>
    <property type="molecule type" value="Genomic_DNA"/>
</dbReference>
<accession>A0A0A0I8N9</accession>
<keyword evidence="1" id="KW-0732">Signal</keyword>
<dbReference type="Proteomes" id="UP000030012">
    <property type="component" value="Unassembled WGS sequence"/>
</dbReference>
<dbReference type="RefSeq" id="WP_039252673.1">
    <property type="nucleotide sequence ID" value="NZ_JENJ01000006.1"/>
</dbReference>
<protein>
    <submittedName>
        <fullName evidence="2">Uncharacterized protein</fullName>
    </submittedName>
</protein>
<gene>
    <name evidence="2" type="ORF">Z968_02070</name>
</gene>
<comment type="caution">
    <text evidence="2">The sequence shown here is derived from an EMBL/GenBank/DDBJ whole genome shotgun (WGS) entry which is preliminary data.</text>
</comment>
<dbReference type="Gene3D" id="3.30.1450.10">
    <property type="match status" value="2"/>
</dbReference>